<evidence type="ECO:0000256" key="5">
    <source>
        <dbReference type="ARBA" id="ARBA00023125"/>
    </source>
</evidence>
<dbReference type="InterPro" id="IPR007630">
    <property type="entry name" value="RNA_pol_sigma70_r4"/>
</dbReference>
<dbReference type="InterPro" id="IPR050813">
    <property type="entry name" value="Sigma-70_Factor"/>
</dbReference>
<dbReference type="InterPro" id="IPR007627">
    <property type="entry name" value="RNA_pol_sigma70_r2"/>
</dbReference>
<comment type="similarity">
    <text evidence="1 7">Belongs to the sigma-70 factor family.</text>
</comment>
<organism evidence="9 10">
    <name type="scientific">Candidatus Eisenbergiella stercorigallinarum</name>
    <dbReference type="NCBI Taxonomy" id="2838557"/>
    <lineage>
        <taxon>Bacteria</taxon>
        <taxon>Bacillati</taxon>
        <taxon>Bacillota</taxon>
        <taxon>Clostridia</taxon>
        <taxon>Lachnospirales</taxon>
        <taxon>Lachnospiraceae</taxon>
        <taxon>Eisenbergiella</taxon>
    </lineage>
</organism>
<sequence>MKTFLKPLSKEEERECLEALGGSDGVKAREAKQKLIERNLRLVAHIAKKYQNVDEDMEDLISIGTIGLIKAVDSFDTGKNSRLATYAARCIDNELLMMLRSKKKTSREVSLYEPIGTDREGNEISLLDVTAQEMPDIVERLELERNLSRLSDMIDTLLTGREKQIIRLRYGLSGGEEATQREIAKELDISRSYVSRIEKRALLKLREGFEREENHRSF</sequence>
<name>A0A9D2QXW9_9FIRM</name>
<evidence type="ECO:0000259" key="8">
    <source>
        <dbReference type="PROSITE" id="PS50943"/>
    </source>
</evidence>
<dbReference type="InterPro" id="IPR001387">
    <property type="entry name" value="Cro/C1-type_HTH"/>
</dbReference>
<evidence type="ECO:0000256" key="7">
    <source>
        <dbReference type="RuleBase" id="RU362124"/>
    </source>
</evidence>
<dbReference type="InterPro" id="IPR036388">
    <property type="entry name" value="WH-like_DNA-bd_sf"/>
</dbReference>
<dbReference type="SUPFAM" id="SSF88659">
    <property type="entry name" value="Sigma3 and sigma4 domains of RNA polymerase sigma factors"/>
    <property type="match status" value="1"/>
</dbReference>
<dbReference type="GO" id="GO:0016987">
    <property type="term" value="F:sigma factor activity"/>
    <property type="evidence" value="ECO:0007669"/>
    <property type="project" value="UniProtKB-KW"/>
</dbReference>
<evidence type="ECO:0000256" key="3">
    <source>
        <dbReference type="ARBA" id="ARBA00023015"/>
    </source>
</evidence>
<dbReference type="InterPro" id="IPR013325">
    <property type="entry name" value="RNA_pol_sigma_r2"/>
</dbReference>
<dbReference type="PROSITE" id="PS00715">
    <property type="entry name" value="SIGMA70_1"/>
    <property type="match status" value="1"/>
</dbReference>
<dbReference type="AlphaFoldDB" id="A0A9D2QXW9"/>
<dbReference type="PROSITE" id="PS00716">
    <property type="entry name" value="SIGMA70_2"/>
    <property type="match status" value="1"/>
</dbReference>
<dbReference type="PANTHER" id="PTHR30376">
    <property type="entry name" value="SIGMA FACTOR RPOH HEAT SHOCK RELATED"/>
    <property type="match status" value="1"/>
</dbReference>
<dbReference type="GO" id="GO:0006352">
    <property type="term" value="P:DNA-templated transcription initiation"/>
    <property type="evidence" value="ECO:0007669"/>
    <property type="project" value="InterPro"/>
</dbReference>
<reference evidence="9" key="1">
    <citation type="journal article" date="2021" name="PeerJ">
        <title>Extensive microbial diversity within the chicken gut microbiome revealed by metagenomics and culture.</title>
        <authorList>
            <person name="Gilroy R."/>
            <person name="Ravi A."/>
            <person name="Getino M."/>
            <person name="Pursley I."/>
            <person name="Horton D.L."/>
            <person name="Alikhan N.F."/>
            <person name="Baker D."/>
            <person name="Gharbi K."/>
            <person name="Hall N."/>
            <person name="Watson M."/>
            <person name="Adriaenssens E.M."/>
            <person name="Foster-Nyarko E."/>
            <person name="Jarju S."/>
            <person name="Secka A."/>
            <person name="Antonio M."/>
            <person name="Oren A."/>
            <person name="Chaudhuri R.R."/>
            <person name="La Ragione R."/>
            <person name="Hildebrand F."/>
            <person name="Pallen M.J."/>
        </authorList>
    </citation>
    <scope>NUCLEOTIDE SEQUENCE</scope>
    <source>
        <strain evidence="9">ChiHjej8B7-25341</strain>
    </source>
</reference>
<dbReference type="NCBIfam" id="NF004471">
    <property type="entry name" value="PRK05803.1"/>
    <property type="match status" value="1"/>
</dbReference>
<protein>
    <recommendedName>
        <fullName evidence="7">RNA polymerase sigma factor</fullName>
    </recommendedName>
</protein>
<dbReference type="Pfam" id="PF04545">
    <property type="entry name" value="Sigma70_r4"/>
    <property type="match status" value="1"/>
</dbReference>
<feature type="domain" description="HTH cro/C1-type" evidence="8">
    <location>
        <begin position="179"/>
        <end position="199"/>
    </location>
</feature>
<dbReference type="Gene3D" id="1.10.10.10">
    <property type="entry name" value="Winged helix-like DNA-binding domain superfamily/Winged helix DNA-binding domain"/>
    <property type="match status" value="1"/>
</dbReference>
<dbReference type="GO" id="GO:0003677">
    <property type="term" value="F:DNA binding"/>
    <property type="evidence" value="ECO:0007669"/>
    <property type="project" value="UniProtKB-KW"/>
</dbReference>
<dbReference type="PANTHER" id="PTHR30376:SF3">
    <property type="entry name" value="RNA POLYMERASE SIGMA FACTOR RPOH"/>
    <property type="match status" value="1"/>
</dbReference>
<proteinExistence type="inferred from homology"/>
<reference evidence="9" key="2">
    <citation type="submission" date="2021-04" db="EMBL/GenBank/DDBJ databases">
        <authorList>
            <person name="Gilroy R."/>
        </authorList>
    </citation>
    <scope>NUCLEOTIDE SEQUENCE</scope>
    <source>
        <strain evidence="9">ChiHjej8B7-25341</strain>
    </source>
</reference>
<dbReference type="SUPFAM" id="SSF88946">
    <property type="entry name" value="Sigma2 domain of RNA polymerase sigma factors"/>
    <property type="match status" value="1"/>
</dbReference>
<comment type="caution">
    <text evidence="9">The sequence shown here is derived from an EMBL/GenBank/DDBJ whole genome shotgun (WGS) entry which is preliminary data.</text>
</comment>
<dbReference type="CDD" id="cd06171">
    <property type="entry name" value="Sigma70_r4"/>
    <property type="match status" value="1"/>
</dbReference>
<evidence type="ECO:0000256" key="1">
    <source>
        <dbReference type="ARBA" id="ARBA00007788"/>
    </source>
</evidence>
<gene>
    <name evidence="9" type="primary">sigK</name>
    <name evidence="9" type="ORF">H9912_04730</name>
</gene>
<evidence type="ECO:0000256" key="6">
    <source>
        <dbReference type="ARBA" id="ARBA00023163"/>
    </source>
</evidence>
<evidence type="ECO:0000256" key="4">
    <source>
        <dbReference type="ARBA" id="ARBA00023082"/>
    </source>
</evidence>
<dbReference type="InterPro" id="IPR000943">
    <property type="entry name" value="RNA_pol_sigma70"/>
</dbReference>
<dbReference type="InterPro" id="IPR014284">
    <property type="entry name" value="RNA_pol_sigma-70_dom"/>
</dbReference>
<dbReference type="GO" id="GO:0030435">
    <property type="term" value="P:sporulation resulting in formation of a cellular spore"/>
    <property type="evidence" value="ECO:0007669"/>
    <property type="project" value="UniProtKB-KW"/>
</dbReference>
<keyword evidence="3 7" id="KW-0805">Transcription regulation</keyword>
<keyword evidence="5 7" id="KW-0238">DNA-binding</keyword>
<keyword evidence="4 7" id="KW-0731">Sigma factor</keyword>
<accession>A0A9D2QXW9</accession>
<evidence type="ECO:0000313" key="9">
    <source>
        <dbReference type="EMBL" id="HJD31232.1"/>
    </source>
</evidence>
<comment type="function">
    <text evidence="7">Sigma factors are initiation factors that promote the attachment of RNA polymerase to specific initiation sites and are then released.</text>
</comment>
<keyword evidence="2" id="KW-0749">Sporulation</keyword>
<dbReference type="PRINTS" id="PR00046">
    <property type="entry name" value="SIGMA70FCT"/>
</dbReference>
<dbReference type="NCBIfam" id="TIGR02937">
    <property type="entry name" value="sigma70-ECF"/>
    <property type="match status" value="1"/>
</dbReference>
<dbReference type="EMBL" id="DWUW01000135">
    <property type="protein sequence ID" value="HJD31232.1"/>
    <property type="molecule type" value="Genomic_DNA"/>
</dbReference>
<dbReference type="InterPro" id="IPR013324">
    <property type="entry name" value="RNA_pol_sigma_r3/r4-like"/>
</dbReference>
<dbReference type="Proteomes" id="UP000823851">
    <property type="component" value="Unassembled WGS sequence"/>
</dbReference>
<evidence type="ECO:0000256" key="2">
    <source>
        <dbReference type="ARBA" id="ARBA00022969"/>
    </source>
</evidence>
<dbReference type="PROSITE" id="PS50943">
    <property type="entry name" value="HTH_CROC1"/>
    <property type="match status" value="1"/>
</dbReference>
<keyword evidence="6 7" id="KW-0804">Transcription</keyword>
<dbReference type="Gene3D" id="1.20.120.1810">
    <property type="match status" value="1"/>
</dbReference>
<dbReference type="PIRSF" id="PIRSF000770">
    <property type="entry name" value="RNA_pol_sigma-SigE/K"/>
    <property type="match status" value="1"/>
</dbReference>
<dbReference type="Pfam" id="PF04542">
    <property type="entry name" value="Sigma70_r2"/>
    <property type="match status" value="1"/>
</dbReference>
<evidence type="ECO:0000313" key="10">
    <source>
        <dbReference type="Proteomes" id="UP000823851"/>
    </source>
</evidence>